<dbReference type="PANTHER" id="PTHR46224:SF28">
    <property type="match status" value="1"/>
</dbReference>
<dbReference type="InterPro" id="IPR051616">
    <property type="entry name" value="Cul2-RING_E3_ligase_SR"/>
</dbReference>
<dbReference type="AlphaFoldDB" id="A0A811RAF8"/>
<proteinExistence type="predicted"/>
<evidence type="ECO:0000313" key="3">
    <source>
        <dbReference type="Proteomes" id="UP000604825"/>
    </source>
</evidence>
<dbReference type="InterPro" id="IPR002110">
    <property type="entry name" value="Ankyrin_rpt"/>
</dbReference>
<organism evidence="2 3">
    <name type="scientific">Miscanthus lutarioriparius</name>
    <dbReference type="NCBI Taxonomy" id="422564"/>
    <lineage>
        <taxon>Eukaryota</taxon>
        <taxon>Viridiplantae</taxon>
        <taxon>Streptophyta</taxon>
        <taxon>Embryophyta</taxon>
        <taxon>Tracheophyta</taxon>
        <taxon>Spermatophyta</taxon>
        <taxon>Magnoliopsida</taxon>
        <taxon>Liliopsida</taxon>
        <taxon>Poales</taxon>
        <taxon>Poaceae</taxon>
        <taxon>PACMAD clade</taxon>
        <taxon>Panicoideae</taxon>
        <taxon>Andropogonodae</taxon>
        <taxon>Andropogoneae</taxon>
        <taxon>Saccharinae</taxon>
        <taxon>Miscanthus</taxon>
    </lineage>
</organism>
<keyword evidence="3" id="KW-1185">Reference proteome</keyword>
<gene>
    <name evidence="2" type="ORF">NCGR_LOCUS50470</name>
</gene>
<comment type="caution">
    <text evidence="2">The sequence shown here is derived from an EMBL/GenBank/DDBJ whole genome shotgun (WGS) entry which is preliminary data.</text>
</comment>
<dbReference type="Proteomes" id="UP000604825">
    <property type="component" value="Unassembled WGS sequence"/>
</dbReference>
<dbReference type="InterPro" id="IPR036770">
    <property type="entry name" value="Ankyrin_rpt-contain_sf"/>
</dbReference>
<feature type="region of interest" description="Disordered" evidence="1">
    <location>
        <begin position="1"/>
        <end position="36"/>
    </location>
</feature>
<evidence type="ECO:0000313" key="2">
    <source>
        <dbReference type="EMBL" id="CAD6267165.1"/>
    </source>
</evidence>
<accession>A0A811RAF8</accession>
<evidence type="ECO:0000256" key="1">
    <source>
        <dbReference type="SAM" id="MobiDB-lite"/>
    </source>
</evidence>
<dbReference type="PANTHER" id="PTHR46224">
    <property type="entry name" value="ANKYRIN REPEAT FAMILY PROTEIN"/>
    <property type="match status" value="1"/>
</dbReference>
<name>A0A811RAF8_9POAL</name>
<dbReference type="EMBL" id="CAJGYO010000014">
    <property type="protein sequence ID" value="CAD6267165.1"/>
    <property type="molecule type" value="Genomic_DNA"/>
</dbReference>
<sequence>MAPTRSASDPRSVWSSSLRPPLDLQPAVLPEDDDGDDDRAVAELLNAALEGDLSRVKKLVKELSEAGKGVDEVVAAAAVGVTGTKRRGPLHMAAANGNAEMCRFLTKTCDVDVDATDSDDLVRCAVESCCFREVLGWVLLRVERESGRCVAVPVC</sequence>
<dbReference type="Gene3D" id="1.25.40.20">
    <property type="entry name" value="Ankyrin repeat-containing domain"/>
    <property type="match status" value="1"/>
</dbReference>
<protein>
    <submittedName>
        <fullName evidence="2">Uncharacterized protein</fullName>
    </submittedName>
</protein>
<reference evidence="2" key="1">
    <citation type="submission" date="2020-10" db="EMBL/GenBank/DDBJ databases">
        <authorList>
            <person name="Han B."/>
            <person name="Lu T."/>
            <person name="Zhao Q."/>
            <person name="Huang X."/>
            <person name="Zhao Y."/>
        </authorList>
    </citation>
    <scope>NUCLEOTIDE SEQUENCE</scope>
</reference>
<feature type="compositionally biased region" description="Polar residues" evidence="1">
    <location>
        <begin position="1"/>
        <end position="18"/>
    </location>
</feature>
<dbReference type="Pfam" id="PF00023">
    <property type="entry name" value="Ank"/>
    <property type="match status" value="1"/>
</dbReference>
<dbReference type="SUPFAM" id="SSF48403">
    <property type="entry name" value="Ankyrin repeat"/>
    <property type="match status" value="1"/>
</dbReference>